<feature type="region of interest" description="Disordered" evidence="1">
    <location>
        <begin position="55"/>
        <end position="123"/>
    </location>
</feature>
<proteinExistence type="predicted"/>
<keyword evidence="3" id="KW-1185">Reference proteome</keyword>
<reference evidence="2 3" key="1">
    <citation type="submission" date="2017-11" db="EMBL/GenBank/DDBJ databases">
        <title>De-novo sequencing of pomegranate (Punica granatum L.) genome.</title>
        <authorList>
            <person name="Akparov Z."/>
            <person name="Amiraslanov A."/>
            <person name="Hajiyeva S."/>
            <person name="Abbasov M."/>
            <person name="Kaur K."/>
            <person name="Hamwieh A."/>
            <person name="Solovyev V."/>
            <person name="Salamov A."/>
            <person name="Braich B."/>
            <person name="Kosarev P."/>
            <person name="Mahmoud A."/>
            <person name="Hajiyev E."/>
            <person name="Babayeva S."/>
            <person name="Izzatullayeva V."/>
            <person name="Mammadov A."/>
            <person name="Mammadov A."/>
            <person name="Sharifova S."/>
            <person name="Ojaghi J."/>
            <person name="Eynullazada K."/>
            <person name="Bayramov B."/>
            <person name="Abdulazimova A."/>
            <person name="Shahmuradov I."/>
        </authorList>
    </citation>
    <scope>NUCLEOTIDE SEQUENCE [LARGE SCALE GENOMIC DNA]</scope>
    <source>
        <strain evidence="3">cv. AG2017</strain>
        <tissue evidence="2">Leaf</tissue>
    </source>
</reference>
<comment type="caution">
    <text evidence="2">The sequence shown here is derived from an EMBL/GenBank/DDBJ whole genome shotgun (WGS) entry which is preliminary data.</text>
</comment>
<dbReference type="AlphaFoldDB" id="A0A2I0L7N6"/>
<evidence type="ECO:0000313" key="2">
    <source>
        <dbReference type="EMBL" id="PKI76705.1"/>
    </source>
</evidence>
<protein>
    <submittedName>
        <fullName evidence="2">Uncharacterized protein</fullName>
    </submittedName>
</protein>
<feature type="compositionally biased region" description="Basic and acidic residues" evidence="1">
    <location>
        <begin position="112"/>
        <end position="123"/>
    </location>
</feature>
<name>A0A2I0L7N6_PUNGR</name>
<gene>
    <name evidence="2" type="ORF">CRG98_003014</name>
</gene>
<sequence>MTYTYTRLMKSRLPRQCTASSLGLLLSSNLLPSDRSNQKRVARVSSGMGVLLSTSFEGEYGPASPLGRTRARKEAPTTEQPRGRSGRTRVGIWWEEPAGADGTRQTRPRASIKGEEHGAREDT</sequence>
<organism evidence="2 3">
    <name type="scientific">Punica granatum</name>
    <name type="common">Pomegranate</name>
    <dbReference type="NCBI Taxonomy" id="22663"/>
    <lineage>
        <taxon>Eukaryota</taxon>
        <taxon>Viridiplantae</taxon>
        <taxon>Streptophyta</taxon>
        <taxon>Embryophyta</taxon>
        <taxon>Tracheophyta</taxon>
        <taxon>Spermatophyta</taxon>
        <taxon>Magnoliopsida</taxon>
        <taxon>eudicotyledons</taxon>
        <taxon>Gunneridae</taxon>
        <taxon>Pentapetalae</taxon>
        <taxon>rosids</taxon>
        <taxon>malvids</taxon>
        <taxon>Myrtales</taxon>
        <taxon>Lythraceae</taxon>
        <taxon>Punica</taxon>
    </lineage>
</organism>
<dbReference type="EMBL" id="PGOL01000111">
    <property type="protein sequence ID" value="PKI76705.1"/>
    <property type="molecule type" value="Genomic_DNA"/>
</dbReference>
<accession>A0A2I0L7N6</accession>
<dbReference type="Proteomes" id="UP000233551">
    <property type="component" value="Unassembled WGS sequence"/>
</dbReference>
<evidence type="ECO:0000256" key="1">
    <source>
        <dbReference type="SAM" id="MobiDB-lite"/>
    </source>
</evidence>
<evidence type="ECO:0000313" key="3">
    <source>
        <dbReference type="Proteomes" id="UP000233551"/>
    </source>
</evidence>